<sequence length="258" mass="28185">MTHQWPRRGTVDYLQLPAHDIARAATFYADVLGWSTSDENFEAPNLIGQWVNDRRPDDPAAGPLLWLQVDDLYPTLARVESAGGAVVQRPYLDHGERWLVEIDDPAGNRLGLVAPVRAPQPQTLLAVTDVEAASSWYQALLGLTSDHGGPEYERLLAGGTLVLQLHRLDVAHHHGTIGDPERPRGNGVLVWFGEVSDFDDVVTRAATLGAEVVREPHRNPPEGGGNGPGHRELWVRDLDGYVVVVASPDGEAWELATS</sequence>
<dbReference type="InterPro" id="IPR052164">
    <property type="entry name" value="Anthracycline_SecMetBiosynth"/>
</dbReference>
<accession>A0ABP7ADF5</accession>
<keyword evidence="3" id="KW-1185">Reference proteome</keyword>
<name>A0ABP7ADF5_9ACTN</name>
<dbReference type="InterPro" id="IPR037523">
    <property type="entry name" value="VOC_core"/>
</dbReference>
<dbReference type="InterPro" id="IPR004360">
    <property type="entry name" value="Glyas_Fos-R_dOase_dom"/>
</dbReference>
<dbReference type="RefSeq" id="WP_344806889.1">
    <property type="nucleotide sequence ID" value="NZ_BAABAB010000025.1"/>
</dbReference>
<dbReference type="SUPFAM" id="SSF54593">
    <property type="entry name" value="Glyoxalase/Bleomycin resistance protein/Dihydroxybiphenyl dioxygenase"/>
    <property type="match status" value="2"/>
</dbReference>
<dbReference type="EMBL" id="BAABAB010000025">
    <property type="protein sequence ID" value="GAA3629562.1"/>
    <property type="molecule type" value="Genomic_DNA"/>
</dbReference>
<dbReference type="Gene3D" id="3.10.180.10">
    <property type="entry name" value="2,3-Dihydroxybiphenyl 1,2-Dioxygenase, domain 1"/>
    <property type="match status" value="2"/>
</dbReference>
<comment type="caution">
    <text evidence="2">The sequence shown here is derived from an EMBL/GenBank/DDBJ whole genome shotgun (WGS) entry which is preliminary data.</text>
</comment>
<evidence type="ECO:0000259" key="1">
    <source>
        <dbReference type="PROSITE" id="PS51819"/>
    </source>
</evidence>
<feature type="domain" description="VOC" evidence="1">
    <location>
        <begin position="10"/>
        <end position="115"/>
    </location>
</feature>
<dbReference type="PANTHER" id="PTHR33993">
    <property type="entry name" value="GLYOXALASE-RELATED"/>
    <property type="match status" value="1"/>
</dbReference>
<dbReference type="PROSITE" id="PS51819">
    <property type="entry name" value="VOC"/>
    <property type="match status" value="2"/>
</dbReference>
<gene>
    <name evidence="2" type="ORF">GCM10022236_34830</name>
</gene>
<dbReference type="InterPro" id="IPR029068">
    <property type="entry name" value="Glyas_Bleomycin-R_OHBP_Dase"/>
</dbReference>
<protein>
    <recommendedName>
        <fullName evidence="1">VOC domain-containing protein</fullName>
    </recommendedName>
</protein>
<feature type="domain" description="VOC" evidence="1">
    <location>
        <begin position="118"/>
        <end position="258"/>
    </location>
</feature>
<evidence type="ECO:0000313" key="2">
    <source>
        <dbReference type="EMBL" id="GAA3629562.1"/>
    </source>
</evidence>
<evidence type="ECO:0000313" key="3">
    <source>
        <dbReference type="Proteomes" id="UP001501490"/>
    </source>
</evidence>
<organism evidence="2 3">
    <name type="scientific">Microlunatus ginsengisoli</name>
    <dbReference type="NCBI Taxonomy" id="363863"/>
    <lineage>
        <taxon>Bacteria</taxon>
        <taxon>Bacillati</taxon>
        <taxon>Actinomycetota</taxon>
        <taxon>Actinomycetes</taxon>
        <taxon>Propionibacteriales</taxon>
        <taxon>Propionibacteriaceae</taxon>
        <taxon>Microlunatus</taxon>
    </lineage>
</organism>
<proteinExistence type="predicted"/>
<dbReference type="Proteomes" id="UP001501490">
    <property type="component" value="Unassembled WGS sequence"/>
</dbReference>
<reference evidence="3" key="1">
    <citation type="journal article" date="2019" name="Int. J. Syst. Evol. Microbiol.">
        <title>The Global Catalogue of Microorganisms (GCM) 10K type strain sequencing project: providing services to taxonomists for standard genome sequencing and annotation.</title>
        <authorList>
            <consortium name="The Broad Institute Genomics Platform"/>
            <consortium name="The Broad Institute Genome Sequencing Center for Infectious Disease"/>
            <person name="Wu L."/>
            <person name="Ma J."/>
        </authorList>
    </citation>
    <scope>NUCLEOTIDE SEQUENCE [LARGE SCALE GENOMIC DNA]</scope>
    <source>
        <strain evidence="3">JCM 16929</strain>
    </source>
</reference>
<dbReference type="Pfam" id="PF00903">
    <property type="entry name" value="Glyoxalase"/>
    <property type="match status" value="2"/>
</dbReference>